<dbReference type="InterPro" id="IPR006680">
    <property type="entry name" value="Amidohydro-rel"/>
</dbReference>
<dbReference type="InterPro" id="IPR032466">
    <property type="entry name" value="Metal_Hydrolase"/>
</dbReference>
<comment type="similarity">
    <text evidence="1 5">Belongs to the metallo-dependent hydrolases superfamily. NagA family.</text>
</comment>
<evidence type="ECO:0000256" key="9">
    <source>
        <dbReference type="SAM" id="MobiDB-lite"/>
    </source>
</evidence>
<feature type="binding site" evidence="8">
    <location>
        <position position="207"/>
    </location>
    <ligand>
        <name>Zn(2+)</name>
        <dbReference type="ChEBI" id="CHEBI:29105"/>
    </ligand>
</feature>
<dbReference type="Pfam" id="PF01979">
    <property type="entry name" value="Amidohydro_1"/>
    <property type="match status" value="1"/>
</dbReference>
<sequence>MTERLFRGRVVTADAVIDDGVVITRGERIEWVGPASDRFDSGIESDRSGGGIESDRSDGGPATPLTLLPGMVDVHCHGGGGVGFPDATADSAPTAVRFHRRRGTTTMLASLVSAPADVLVRQTSALATLWHSGDIAGVHLEGPFLAVSRCGAQDPASIVPVDVEMLDRVLTAGQGAVRSMTFAPETDGVDHLIDVLARHDVRGSLGHTDTDARTVTDVARRLTGPVSATHLFNGMPPFHHRAPGPVAACLAAAARGEMMLELIGDGVHLDPETVRAVVDLVGPDRVAFVSDAMAAAGVADGPYRLGALDVTVTDGVARLTTGGAIAGGTSTVLDIVRRAVDESGVDLVSAVRMGSATPARFLGLENTLGRLEAGLRADLVITDDRLAPIGVVRAGEDVD</sequence>
<dbReference type="Gene3D" id="3.20.20.140">
    <property type="entry name" value="Metal-dependent hydrolases"/>
    <property type="match status" value="1"/>
</dbReference>
<feature type="binding site" evidence="8">
    <location>
        <position position="230"/>
    </location>
    <ligand>
        <name>Zn(2+)</name>
        <dbReference type="ChEBI" id="CHEBI:29105"/>
    </ligand>
</feature>
<accession>A0A1I0U2R8</accession>
<protein>
    <submittedName>
        <fullName evidence="11">N-acetylglucosamine 6-phosphate deacetylase</fullName>
    </submittedName>
</protein>
<dbReference type="GO" id="GO:0046872">
    <property type="term" value="F:metal ion binding"/>
    <property type="evidence" value="ECO:0007669"/>
    <property type="project" value="UniProtKB-KW"/>
</dbReference>
<keyword evidence="3 5" id="KW-0378">Hydrolase</keyword>
<evidence type="ECO:0000256" key="3">
    <source>
        <dbReference type="ARBA" id="ARBA00022801"/>
    </source>
</evidence>
<evidence type="ECO:0000256" key="1">
    <source>
        <dbReference type="ARBA" id="ARBA00010716"/>
    </source>
</evidence>
<gene>
    <name evidence="11" type="ORF">SAMN05444374_11240</name>
</gene>
<feature type="binding site" evidence="7">
    <location>
        <position position="241"/>
    </location>
    <ligand>
        <name>substrate</name>
    </ligand>
</feature>
<dbReference type="Gene3D" id="2.30.40.10">
    <property type="entry name" value="Urease, subunit C, domain 1"/>
    <property type="match status" value="1"/>
</dbReference>
<dbReference type="Proteomes" id="UP000182054">
    <property type="component" value="Unassembled WGS sequence"/>
</dbReference>
<dbReference type="GeneID" id="85486789"/>
<organism evidence="11 12">
    <name type="scientific">Rhodococcoides kroppenstedtii</name>
    <dbReference type="NCBI Taxonomy" id="293050"/>
    <lineage>
        <taxon>Bacteria</taxon>
        <taxon>Bacillati</taxon>
        <taxon>Actinomycetota</taxon>
        <taxon>Actinomycetes</taxon>
        <taxon>Mycobacteriales</taxon>
        <taxon>Nocardiaceae</taxon>
        <taxon>Rhodococcoides</taxon>
    </lineage>
</organism>
<evidence type="ECO:0000256" key="4">
    <source>
        <dbReference type="ARBA" id="ARBA00023277"/>
    </source>
</evidence>
<evidence type="ECO:0000313" key="12">
    <source>
        <dbReference type="Proteomes" id="UP000182054"/>
    </source>
</evidence>
<evidence type="ECO:0000259" key="10">
    <source>
        <dbReference type="Pfam" id="PF01979"/>
    </source>
</evidence>
<reference evidence="11 12" key="1">
    <citation type="submission" date="2016-10" db="EMBL/GenBank/DDBJ databases">
        <authorList>
            <person name="de Groot N.N."/>
        </authorList>
    </citation>
    <scope>NUCLEOTIDE SEQUENCE [LARGE SCALE GENOMIC DNA]</scope>
    <source>
        <strain evidence="11 12">DSM 44908</strain>
    </source>
</reference>
<dbReference type="PANTHER" id="PTHR11113:SF14">
    <property type="entry name" value="N-ACETYLGLUCOSAMINE-6-PHOSPHATE DEACETYLASE"/>
    <property type="match status" value="1"/>
</dbReference>
<dbReference type="AlphaFoldDB" id="A0A1I0U2R8"/>
<feature type="compositionally biased region" description="Basic and acidic residues" evidence="9">
    <location>
        <begin position="37"/>
        <end position="58"/>
    </location>
</feature>
<feature type="binding site" evidence="7">
    <location>
        <begin position="233"/>
        <end position="234"/>
    </location>
    <ligand>
        <name>substrate</name>
    </ligand>
</feature>
<evidence type="ECO:0000256" key="6">
    <source>
        <dbReference type="PIRSR" id="PIRSR038994-1"/>
    </source>
</evidence>
<feature type="binding site" evidence="7">
    <location>
        <begin position="325"/>
        <end position="327"/>
    </location>
    <ligand>
        <name>substrate</name>
    </ligand>
</feature>
<dbReference type="InterPro" id="IPR003764">
    <property type="entry name" value="GlcNAc_6-P_deAcase"/>
</dbReference>
<dbReference type="GO" id="GO:0006046">
    <property type="term" value="P:N-acetylglucosamine catabolic process"/>
    <property type="evidence" value="ECO:0007669"/>
    <property type="project" value="TreeGrafter"/>
</dbReference>
<evidence type="ECO:0000256" key="2">
    <source>
        <dbReference type="ARBA" id="ARBA00022723"/>
    </source>
</evidence>
<dbReference type="GO" id="GO:0008448">
    <property type="term" value="F:N-acetylglucosamine-6-phosphate deacetylase activity"/>
    <property type="evidence" value="ECO:0007669"/>
    <property type="project" value="InterPro"/>
</dbReference>
<evidence type="ECO:0000256" key="5">
    <source>
        <dbReference type="PIRNR" id="PIRNR038994"/>
    </source>
</evidence>
<comment type="cofactor">
    <cofactor evidence="8">
        <name>a divalent metal cation</name>
        <dbReference type="ChEBI" id="CHEBI:60240"/>
    </cofactor>
    <text evidence="8">Binds 1 divalent metal cation per subunit.</text>
</comment>
<dbReference type="PANTHER" id="PTHR11113">
    <property type="entry name" value="N-ACETYLGLUCOSAMINE-6-PHOSPHATE DEACETYLASE"/>
    <property type="match status" value="1"/>
</dbReference>
<feature type="domain" description="Amidohydrolase-related" evidence="10">
    <location>
        <begin position="66"/>
        <end position="384"/>
    </location>
</feature>
<keyword evidence="2 8" id="KW-0479">Metal-binding</keyword>
<evidence type="ECO:0000313" key="11">
    <source>
        <dbReference type="EMBL" id="SFA58163.1"/>
    </source>
</evidence>
<dbReference type="SUPFAM" id="SSF51556">
    <property type="entry name" value="Metallo-dependent hydrolases"/>
    <property type="match status" value="1"/>
</dbReference>
<feature type="binding site" evidence="7">
    <location>
        <position position="268"/>
    </location>
    <ligand>
        <name>substrate</name>
    </ligand>
</feature>
<name>A0A1I0U2R8_9NOCA</name>
<dbReference type="EMBL" id="FOJN01000012">
    <property type="protein sequence ID" value="SFA58163.1"/>
    <property type="molecule type" value="Genomic_DNA"/>
</dbReference>
<feature type="binding site" evidence="8">
    <location>
        <position position="141"/>
    </location>
    <ligand>
        <name>Zn(2+)</name>
        <dbReference type="ChEBI" id="CHEBI:29105"/>
    </ligand>
</feature>
<dbReference type="InterPro" id="IPR011059">
    <property type="entry name" value="Metal-dep_hydrolase_composite"/>
</dbReference>
<feature type="region of interest" description="Disordered" evidence="9">
    <location>
        <begin position="36"/>
        <end position="63"/>
    </location>
</feature>
<proteinExistence type="inferred from homology"/>
<feature type="binding site" evidence="7">
    <location>
        <position position="152"/>
    </location>
    <ligand>
        <name>substrate</name>
    </ligand>
</feature>
<feature type="active site" description="Proton donor/acceptor" evidence="6">
    <location>
        <position position="291"/>
    </location>
</feature>
<keyword evidence="4 5" id="KW-0119">Carbohydrate metabolism</keyword>
<dbReference type="RefSeq" id="WP_068365572.1">
    <property type="nucleotide sequence ID" value="NZ_FOJN01000012.1"/>
</dbReference>
<evidence type="ECO:0000256" key="7">
    <source>
        <dbReference type="PIRSR" id="PIRSR038994-2"/>
    </source>
</evidence>
<dbReference type="SUPFAM" id="SSF51338">
    <property type="entry name" value="Composite domain of metallo-dependent hydrolases"/>
    <property type="match status" value="1"/>
</dbReference>
<evidence type="ECO:0000256" key="8">
    <source>
        <dbReference type="PIRSR" id="PIRSR038994-3"/>
    </source>
</evidence>
<dbReference type="PIRSF" id="PIRSF038994">
    <property type="entry name" value="NagA"/>
    <property type="match status" value="1"/>
</dbReference>